<dbReference type="GeneID" id="96902359"/>
<accession>G0VA72</accession>
<evidence type="ECO:0000256" key="2">
    <source>
        <dbReference type="ARBA" id="ARBA00007475"/>
    </source>
</evidence>
<feature type="transmembrane region" description="Helical" evidence="8">
    <location>
        <begin position="198"/>
        <end position="216"/>
    </location>
</feature>
<dbReference type="eggNOG" id="KOG4363">
    <property type="taxonomic scope" value="Eukaryota"/>
</dbReference>
<dbReference type="Pfam" id="PF07281">
    <property type="entry name" value="INSIG"/>
    <property type="match status" value="1"/>
</dbReference>
<comment type="similarity">
    <text evidence="2">Belongs to the INSIG family.</text>
</comment>
<comment type="subcellular location">
    <subcellularLocation>
        <location evidence="1">Endoplasmic reticulum membrane</location>
        <topology evidence="1">Multi-pass membrane protein</topology>
    </subcellularLocation>
</comment>
<dbReference type="HOGENOM" id="CLU_088332_0_0_1"/>
<gene>
    <name evidence="9" type="primary">NCAS0B07180</name>
    <name evidence="9" type="ordered locus">NCAS_0B07180</name>
</gene>
<evidence type="ECO:0000256" key="6">
    <source>
        <dbReference type="ARBA" id="ARBA00023136"/>
    </source>
</evidence>
<reference key="2">
    <citation type="submission" date="2011-08" db="EMBL/GenBank/DDBJ databases">
        <title>Genome sequence of Naumovozyma castellii.</title>
        <authorList>
            <person name="Gordon J.L."/>
            <person name="Armisen D."/>
            <person name="Proux-Wera E."/>
            <person name="OhEigeartaigh S.S."/>
            <person name="Byrne K.P."/>
            <person name="Wolfe K.H."/>
        </authorList>
    </citation>
    <scope>NUCLEOTIDE SEQUENCE</scope>
    <source>
        <strain>Type strain:CBS 4309</strain>
    </source>
</reference>
<dbReference type="InParanoid" id="G0VA72"/>
<dbReference type="PANTHER" id="PTHR15301">
    <property type="entry name" value="INSULIN-INDUCED GENE 1"/>
    <property type="match status" value="1"/>
</dbReference>
<keyword evidence="3 8" id="KW-0812">Transmembrane</keyword>
<feature type="transmembrane region" description="Helical" evidence="8">
    <location>
        <begin position="273"/>
        <end position="294"/>
    </location>
</feature>
<keyword evidence="5 8" id="KW-1133">Transmembrane helix</keyword>
<keyword evidence="6 8" id="KW-0472">Membrane</keyword>
<dbReference type="Proteomes" id="UP000001640">
    <property type="component" value="Chromosome 2"/>
</dbReference>
<protein>
    <submittedName>
        <fullName evidence="9">Uncharacterized protein</fullName>
    </submittedName>
</protein>
<evidence type="ECO:0000256" key="8">
    <source>
        <dbReference type="SAM" id="Phobius"/>
    </source>
</evidence>
<keyword evidence="10" id="KW-1185">Reference proteome</keyword>
<dbReference type="PANTHER" id="PTHR15301:SF3">
    <property type="entry name" value="PROTEIN NSG1-RELATED"/>
    <property type="match status" value="1"/>
</dbReference>
<feature type="compositionally biased region" description="Basic residues" evidence="7">
    <location>
        <begin position="1"/>
        <end position="16"/>
    </location>
</feature>
<reference evidence="9 10" key="1">
    <citation type="journal article" date="2011" name="Proc. Natl. Acad. Sci. U.S.A.">
        <title>Evolutionary erosion of yeast sex chromosomes by mating-type switching accidents.</title>
        <authorList>
            <person name="Gordon J.L."/>
            <person name="Armisen D."/>
            <person name="Proux-Wera E."/>
            <person name="Oheigeartaigh S.S."/>
            <person name="Byrne K.P."/>
            <person name="Wolfe K.H."/>
        </authorList>
    </citation>
    <scope>NUCLEOTIDE SEQUENCE [LARGE SCALE GENOMIC DNA]</scope>
    <source>
        <strain evidence="10">ATCC 76901 / BCRC 22586 / CBS 4309 / NBRC 1992 / NRRL Y-12630</strain>
    </source>
</reference>
<feature type="region of interest" description="Disordered" evidence="7">
    <location>
        <begin position="1"/>
        <end position="25"/>
    </location>
</feature>
<organism evidence="9 10">
    <name type="scientific">Naumovozyma castellii</name>
    <name type="common">Yeast</name>
    <name type="synonym">Saccharomyces castellii</name>
    <dbReference type="NCBI Taxonomy" id="27288"/>
    <lineage>
        <taxon>Eukaryota</taxon>
        <taxon>Fungi</taxon>
        <taxon>Dikarya</taxon>
        <taxon>Ascomycota</taxon>
        <taxon>Saccharomycotina</taxon>
        <taxon>Saccharomycetes</taxon>
        <taxon>Saccharomycetales</taxon>
        <taxon>Saccharomycetaceae</taxon>
        <taxon>Naumovozyma</taxon>
    </lineage>
</organism>
<dbReference type="GO" id="GO:0005789">
    <property type="term" value="C:endoplasmic reticulum membrane"/>
    <property type="evidence" value="ECO:0007669"/>
    <property type="project" value="UniProtKB-SubCell"/>
</dbReference>
<sequence length="295" mass="33338">MGPKKANKKHDKKKKSSQGNIKTMASTDSISTLTKPALYSLYSNDVLKSNEDKTSQLYKQANLNRLRRKGGDFMDSSSEDLDELDEDHTDVDMDVEFNGKWYVRLIHLTYSFFILFTCGIVFGELAENLFDNDKLYKGMTAVILEDGVKLIDKVVPKSSVTNYIGFGIEGILLSLVLRVSDYLIRPNKDKIGQSKKNSFRSIVRISNAILGISLGVRRLPWTSSLQGSMLWLLVNVIVWLFFDGTLSILTSGVIQALLICLTYSRGIETSQTLYLINFHFLGLLIFGKLSRYLFK</sequence>
<dbReference type="AlphaFoldDB" id="G0VA72"/>
<name>G0VA72_NAUCA</name>
<dbReference type="OrthoDB" id="205546at2759"/>
<dbReference type="STRING" id="1064592.G0VA72"/>
<feature type="transmembrane region" description="Helical" evidence="8">
    <location>
        <begin position="236"/>
        <end position="261"/>
    </location>
</feature>
<feature type="transmembrane region" description="Helical" evidence="8">
    <location>
        <begin position="160"/>
        <end position="177"/>
    </location>
</feature>
<proteinExistence type="inferred from homology"/>
<evidence type="ECO:0000256" key="5">
    <source>
        <dbReference type="ARBA" id="ARBA00022989"/>
    </source>
</evidence>
<dbReference type="OMA" id="PMISECL"/>
<feature type="transmembrane region" description="Helical" evidence="8">
    <location>
        <begin position="101"/>
        <end position="122"/>
    </location>
</feature>
<keyword evidence="4" id="KW-0256">Endoplasmic reticulum</keyword>
<evidence type="ECO:0000313" key="9">
    <source>
        <dbReference type="EMBL" id="CCC68802.1"/>
    </source>
</evidence>
<dbReference type="RefSeq" id="XP_003675173.1">
    <property type="nucleotide sequence ID" value="XM_003675125.1"/>
</dbReference>
<dbReference type="FunCoup" id="G0VA72">
    <property type="interactions" value="53"/>
</dbReference>
<dbReference type="GO" id="GO:0016126">
    <property type="term" value="P:sterol biosynthetic process"/>
    <property type="evidence" value="ECO:0007669"/>
    <property type="project" value="TreeGrafter"/>
</dbReference>
<evidence type="ECO:0000313" key="10">
    <source>
        <dbReference type="Proteomes" id="UP000001640"/>
    </source>
</evidence>
<dbReference type="EMBL" id="HE576753">
    <property type="protein sequence ID" value="CCC68802.1"/>
    <property type="molecule type" value="Genomic_DNA"/>
</dbReference>
<dbReference type="KEGG" id="ncs:NCAS_0B07180"/>
<evidence type="ECO:0000256" key="7">
    <source>
        <dbReference type="SAM" id="MobiDB-lite"/>
    </source>
</evidence>
<evidence type="ECO:0000256" key="1">
    <source>
        <dbReference type="ARBA" id="ARBA00004477"/>
    </source>
</evidence>
<dbReference type="InterPro" id="IPR025929">
    <property type="entry name" value="INSIG_fam"/>
</dbReference>
<evidence type="ECO:0000256" key="3">
    <source>
        <dbReference type="ARBA" id="ARBA00022692"/>
    </source>
</evidence>
<evidence type="ECO:0000256" key="4">
    <source>
        <dbReference type="ARBA" id="ARBA00022824"/>
    </source>
</evidence>